<feature type="transmembrane region" description="Helical" evidence="8">
    <location>
        <begin position="461"/>
        <end position="479"/>
    </location>
</feature>
<evidence type="ECO:0000313" key="10">
    <source>
        <dbReference type="EMBL" id="QQS99854.1"/>
    </source>
</evidence>
<dbReference type="Gene3D" id="1.20.1720.10">
    <property type="entry name" value="Multidrug resistance protein D"/>
    <property type="match status" value="1"/>
</dbReference>
<accession>A0A974NL94</accession>
<dbReference type="PROSITE" id="PS50850">
    <property type="entry name" value="MFS"/>
    <property type="match status" value="1"/>
</dbReference>
<evidence type="ECO:0000256" key="6">
    <source>
        <dbReference type="ARBA" id="ARBA00022989"/>
    </source>
</evidence>
<dbReference type="InterPro" id="IPR020846">
    <property type="entry name" value="MFS_dom"/>
</dbReference>
<feature type="transmembrane region" description="Helical" evidence="8">
    <location>
        <begin position="167"/>
        <end position="187"/>
    </location>
</feature>
<dbReference type="InterPro" id="IPR036259">
    <property type="entry name" value="MFS_trans_sf"/>
</dbReference>
<keyword evidence="11" id="KW-1185">Reference proteome</keyword>
<dbReference type="Proteomes" id="UP000595254">
    <property type="component" value="Chromosome"/>
</dbReference>
<dbReference type="PANTHER" id="PTHR42718">
    <property type="entry name" value="MAJOR FACILITATOR SUPERFAMILY MULTIDRUG TRANSPORTER MFSC"/>
    <property type="match status" value="1"/>
</dbReference>
<dbReference type="CDD" id="cd17503">
    <property type="entry name" value="MFS_LmrB_MDR_like"/>
    <property type="match status" value="1"/>
</dbReference>
<feature type="transmembrane region" description="Helical" evidence="8">
    <location>
        <begin position="333"/>
        <end position="350"/>
    </location>
</feature>
<feature type="transmembrane region" description="Helical" evidence="8">
    <location>
        <begin position="140"/>
        <end position="161"/>
    </location>
</feature>
<dbReference type="GO" id="GO:0005886">
    <property type="term" value="C:plasma membrane"/>
    <property type="evidence" value="ECO:0007669"/>
    <property type="project" value="UniProtKB-SubCell"/>
</dbReference>
<evidence type="ECO:0000256" key="5">
    <source>
        <dbReference type="ARBA" id="ARBA00022692"/>
    </source>
</evidence>
<dbReference type="PRINTS" id="PR01036">
    <property type="entry name" value="TCRTETB"/>
</dbReference>
<evidence type="ECO:0000256" key="3">
    <source>
        <dbReference type="ARBA" id="ARBA00022448"/>
    </source>
</evidence>
<keyword evidence="3" id="KW-0813">Transport</keyword>
<comment type="subcellular location">
    <subcellularLocation>
        <location evidence="1">Cell membrane</location>
        <topology evidence="1">Multi-pass membrane protein</topology>
    </subcellularLocation>
</comment>
<evidence type="ECO:0000313" key="11">
    <source>
        <dbReference type="Proteomes" id="UP000595254"/>
    </source>
</evidence>
<evidence type="ECO:0000256" key="1">
    <source>
        <dbReference type="ARBA" id="ARBA00004651"/>
    </source>
</evidence>
<keyword evidence="7 8" id="KW-0472">Membrane</keyword>
<dbReference type="AlphaFoldDB" id="A0A974NL94"/>
<dbReference type="RefSeq" id="WP_040376065.1">
    <property type="nucleotide sequence ID" value="NZ_CP068053.1"/>
</dbReference>
<dbReference type="EMBL" id="CP068053">
    <property type="protein sequence ID" value="QQS99854.1"/>
    <property type="molecule type" value="Genomic_DNA"/>
</dbReference>
<dbReference type="KEGG" id="ppsr:I6J18_20080"/>
<feature type="transmembrane region" description="Helical" evidence="8">
    <location>
        <begin position="53"/>
        <end position="73"/>
    </location>
</feature>
<gene>
    <name evidence="10" type="ORF">I6J18_20080</name>
</gene>
<organism evidence="10 11">
    <name type="scientific">Peribacillus psychrosaccharolyticus</name>
    <name type="common">Bacillus psychrosaccharolyticus</name>
    <dbReference type="NCBI Taxonomy" id="1407"/>
    <lineage>
        <taxon>Bacteria</taxon>
        <taxon>Bacillati</taxon>
        <taxon>Bacillota</taxon>
        <taxon>Bacilli</taxon>
        <taxon>Bacillales</taxon>
        <taxon>Bacillaceae</taxon>
        <taxon>Peribacillus</taxon>
    </lineage>
</organism>
<sequence length="499" mass="53865">MSTAQLNEKKAPYGILAILMVGAFISILNSTLLNIALPSIQRDLGVETSTVQWLATGYMLVNGIMIPTTAFLIRKYSVRNLFLTAMLLFTIGTVTAGAATVFPVLLGGRMIQAAGSAIMMPLLMNVLLTAFPVEKRGSAMGLFGLVMMFAPAIGPTLSGWIVEHYDWRMLFHFITPLAVIVLAFGFFKLKDKKDKVNIKIDVLSVILSSLGFGGLLYGFSSAGSKGWDSPWVYGTLIVGVISLILFITRQLKMDSPMLEFRIFRHPMFALSASISIVLNMALFSGMILLPMYIQTIRGISPFDSGLLMLPGAILMAIMSPVTGKLFDKFGGRVLVVTGLSITVASTYFFSQLTMELSYGTLVTMFTIRSFGLAMAMMPVMTNGLNSLPARMNPHGTAMNNTLNQISGAIGTALLVTVMSNRAATHGEELAKAAMSKATGQPSAEALEGLKNMAMLEGINDAFLVATFIAALALILSFFMKRARPAEDKFGKTEKDNQSA</sequence>
<comment type="similarity">
    <text evidence="2">Belongs to the major facilitator superfamily. EmrB family.</text>
</comment>
<evidence type="ECO:0000259" key="9">
    <source>
        <dbReference type="PROSITE" id="PS50850"/>
    </source>
</evidence>
<reference evidence="10 11" key="1">
    <citation type="submission" date="2021-01" db="EMBL/GenBank/DDBJ databases">
        <title>FDA dAtabase for Regulatory Grade micrObial Sequences (FDA-ARGOS): Supporting development and validation of Infectious Disease Dx tests.</title>
        <authorList>
            <person name="Nelson B."/>
            <person name="Plummer A."/>
            <person name="Tallon L."/>
            <person name="Sadzewicz L."/>
            <person name="Zhao X."/>
            <person name="Boylan J."/>
            <person name="Ott S."/>
            <person name="Bowen H."/>
            <person name="Vavikolanu K."/>
            <person name="Mehta A."/>
            <person name="Aluvathingal J."/>
            <person name="Nadendla S."/>
            <person name="Myers T."/>
            <person name="Yan Y."/>
            <person name="Sichtig H."/>
        </authorList>
    </citation>
    <scope>NUCLEOTIDE SEQUENCE [LARGE SCALE GENOMIC DNA]</scope>
    <source>
        <strain evidence="10 11">FDAARGOS_1161</strain>
    </source>
</reference>
<evidence type="ECO:0000256" key="7">
    <source>
        <dbReference type="ARBA" id="ARBA00023136"/>
    </source>
</evidence>
<feature type="transmembrane region" description="Helical" evidence="8">
    <location>
        <begin position="111"/>
        <end position="133"/>
    </location>
</feature>
<dbReference type="Gene3D" id="1.20.1250.20">
    <property type="entry name" value="MFS general substrate transporter like domains"/>
    <property type="match status" value="1"/>
</dbReference>
<dbReference type="InterPro" id="IPR011701">
    <property type="entry name" value="MFS"/>
</dbReference>
<dbReference type="NCBIfam" id="TIGR00711">
    <property type="entry name" value="efflux_EmrB"/>
    <property type="match status" value="1"/>
</dbReference>
<keyword evidence="4" id="KW-1003">Cell membrane</keyword>
<evidence type="ECO:0000256" key="8">
    <source>
        <dbReference type="SAM" id="Phobius"/>
    </source>
</evidence>
<feature type="transmembrane region" description="Helical" evidence="8">
    <location>
        <begin position="268"/>
        <end position="293"/>
    </location>
</feature>
<feature type="transmembrane region" description="Helical" evidence="8">
    <location>
        <begin position="356"/>
        <end position="380"/>
    </location>
</feature>
<keyword evidence="5 8" id="KW-0812">Transmembrane</keyword>
<evidence type="ECO:0000256" key="4">
    <source>
        <dbReference type="ARBA" id="ARBA00022475"/>
    </source>
</evidence>
<protein>
    <submittedName>
        <fullName evidence="10">DHA2 family efflux MFS transporter permease subunit</fullName>
    </submittedName>
</protein>
<dbReference type="GO" id="GO:0022857">
    <property type="term" value="F:transmembrane transporter activity"/>
    <property type="evidence" value="ECO:0007669"/>
    <property type="project" value="InterPro"/>
</dbReference>
<name>A0A974NL94_PERPY</name>
<proteinExistence type="inferred from homology"/>
<feature type="transmembrane region" description="Helical" evidence="8">
    <location>
        <begin position="199"/>
        <end position="219"/>
    </location>
</feature>
<feature type="transmembrane region" description="Helical" evidence="8">
    <location>
        <begin position="305"/>
        <end position="326"/>
    </location>
</feature>
<evidence type="ECO:0000256" key="2">
    <source>
        <dbReference type="ARBA" id="ARBA00008537"/>
    </source>
</evidence>
<dbReference type="PANTHER" id="PTHR42718:SF9">
    <property type="entry name" value="MAJOR FACILITATOR SUPERFAMILY MULTIDRUG TRANSPORTER MFSC"/>
    <property type="match status" value="1"/>
</dbReference>
<feature type="transmembrane region" description="Helical" evidence="8">
    <location>
        <begin position="80"/>
        <end position="105"/>
    </location>
</feature>
<dbReference type="SUPFAM" id="SSF103473">
    <property type="entry name" value="MFS general substrate transporter"/>
    <property type="match status" value="1"/>
</dbReference>
<feature type="domain" description="Major facilitator superfamily (MFS) profile" evidence="9">
    <location>
        <begin position="15"/>
        <end position="484"/>
    </location>
</feature>
<feature type="transmembrane region" description="Helical" evidence="8">
    <location>
        <begin position="401"/>
        <end position="419"/>
    </location>
</feature>
<feature type="transmembrane region" description="Helical" evidence="8">
    <location>
        <begin position="12"/>
        <end position="33"/>
    </location>
</feature>
<feature type="transmembrane region" description="Helical" evidence="8">
    <location>
        <begin position="231"/>
        <end position="248"/>
    </location>
</feature>
<dbReference type="Pfam" id="PF07690">
    <property type="entry name" value="MFS_1"/>
    <property type="match status" value="1"/>
</dbReference>
<keyword evidence="6 8" id="KW-1133">Transmembrane helix</keyword>
<dbReference type="InterPro" id="IPR004638">
    <property type="entry name" value="EmrB-like"/>
</dbReference>